<dbReference type="PANTHER" id="PTHR24104">
    <property type="entry name" value="E3 UBIQUITIN-PROTEIN LIGASE NHLRC1-RELATED"/>
    <property type="match status" value="1"/>
</dbReference>
<dbReference type="OrthoDB" id="10039644at2759"/>
<evidence type="ECO:0000256" key="1">
    <source>
        <dbReference type="ARBA" id="ARBA00022737"/>
    </source>
</evidence>
<evidence type="ECO:0000256" key="2">
    <source>
        <dbReference type="PROSITE-ProRule" id="PRU00504"/>
    </source>
</evidence>
<feature type="repeat" description="NHL" evidence="2">
    <location>
        <begin position="327"/>
        <end position="366"/>
    </location>
</feature>
<dbReference type="PANTHER" id="PTHR24104:SF25">
    <property type="entry name" value="PROTEIN LIN-41"/>
    <property type="match status" value="1"/>
</dbReference>
<dbReference type="STRING" id="7574.A0A1S3HCW3"/>
<dbReference type="Gene3D" id="2.120.10.30">
    <property type="entry name" value="TolB, C-terminal domain"/>
    <property type="match status" value="1"/>
</dbReference>
<feature type="compositionally biased region" description="Basic residues" evidence="3">
    <location>
        <begin position="87"/>
        <end position="96"/>
    </location>
</feature>
<dbReference type="Pfam" id="PF01436">
    <property type="entry name" value="NHL"/>
    <property type="match status" value="2"/>
</dbReference>
<dbReference type="KEGG" id="lak:106153813"/>
<dbReference type="GO" id="GO:0008270">
    <property type="term" value="F:zinc ion binding"/>
    <property type="evidence" value="ECO:0007669"/>
    <property type="project" value="UniProtKB-KW"/>
</dbReference>
<dbReference type="InterPro" id="IPR011042">
    <property type="entry name" value="6-blade_b-propeller_TolB-like"/>
</dbReference>
<protein>
    <submittedName>
        <fullName evidence="5 6">Tripartite motif-containing protein 3</fullName>
    </submittedName>
</protein>
<dbReference type="RefSeq" id="XP_013383365.1">
    <property type="nucleotide sequence ID" value="XM_013527911.1"/>
</dbReference>
<dbReference type="GO" id="GO:0061630">
    <property type="term" value="F:ubiquitin protein ligase activity"/>
    <property type="evidence" value="ECO:0007669"/>
    <property type="project" value="TreeGrafter"/>
</dbReference>
<gene>
    <name evidence="5 6" type="primary">LOC106153813</name>
</gene>
<dbReference type="SUPFAM" id="SSF101898">
    <property type="entry name" value="NHL repeat"/>
    <property type="match status" value="1"/>
</dbReference>
<accession>A0A1S3HCW3</accession>
<reference evidence="5 6" key="1">
    <citation type="submission" date="2025-04" db="UniProtKB">
        <authorList>
            <consortium name="RefSeq"/>
        </authorList>
    </citation>
    <scope>IDENTIFICATION</scope>
    <source>
        <tissue evidence="5 6">Gonads</tissue>
    </source>
</reference>
<dbReference type="GO" id="GO:0043161">
    <property type="term" value="P:proteasome-mediated ubiquitin-dependent protein catabolic process"/>
    <property type="evidence" value="ECO:0007669"/>
    <property type="project" value="TreeGrafter"/>
</dbReference>
<dbReference type="CDD" id="cd05819">
    <property type="entry name" value="NHL"/>
    <property type="match status" value="1"/>
</dbReference>
<feature type="region of interest" description="Disordered" evidence="3">
    <location>
        <begin position="87"/>
        <end position="111"/>
    </location>
</feature>
<organism evidence="4 6">
    <name type="scientific">Lingula anatina</name>
    <name type="common">Brachiopod</name>
    <name type="synonym">Lingula unguis</name>
    <dbReference type="NCBI Taxonomy" id="7574"/>
    <lineage>
        <taxon>Eukaryota</taxon>
        <taxon>Metazoa</taxon>
        <taxon>Spiralia</taxon>
        <taxon>Lophotrochozoa</taxon>
        <taxon>Brachiopoda</taxon>
        <taxon>Linguliformea</taxon>
        <taxon>Lingulata</taxon>
        <taxon>Lingulida</taxon>
        <taxon>Linguloidea</taxon>
        <taxon>Lingulidae</taxon>
        <taxon>Lingula</taxon>
    </lineage>
</organism>
<evidence type="ECO:0000256" key="3">
    <source>
        <dbReference type="SAM" id="MobiDB-lite"/>
    </source>
</evidence>
<dbReference type="InterPro" id="IPR001258">
    <property type="entry name" value="NHL_repeat"/>
</dbReference>
<name>A0A1S3HCW3_LINAN</name>
<feature type="repeat" description="NHL" evidence="2">
    <location>
        <begin position="235"/>
        <end position="272"/>
    </location>
</feature>
<dbReference type="InterPro" id="IPR050952">
    <property type="entry name" value="TRIM-NHL_E3_ligases"/>
</dbReference>
<keyword evidence="1" id="KW-0677">Repeat</keyword>
<keyword evidence="4" id="KW-1185">Reference proteome</keyword>
<dbReference type="GeneID" id="106153813"/>
<dbReference type="GO" id="GO:0000209">
    <property type="term" value="P:protein polyubiquitination"/>
    <property type="evidence" value="ECO:0007669"/>
    <property type="project" value="TreeGrafter"/>
</dbReference>
<proteinExistence type="predicted"/>
<sequence>MSDTTDLAAARHQTPLEAKSNSNHEDKTSLQISSEVTVPLHRHTMSDSLYVDQAYPSSLTVESEGVGQHHYLDEVMLKQIGKAHILHHHHHHHSHTLHGEHHNHGHHYCHHRRHSQPLEPKAHAKNKKEHNILLPMQKLFTIDTHMESEQKSSALVSISANSDNDLFCIDQNNETLKKFSAKCNYVEHVQLIKDVRFKTLSSITVLPDGKMAITDRKEKLLKIFTPEGTLLKSINEHFKNPWGITSNKQGQIIVTDFCTLDNNGSIYLFDSEGKYLKRINMHDKKTLFKHPWYVTTSKANDNIIVSDYWGYRITVLDPLGNFLYNYGSHNPGVEHLSRPRGVCTDQEGKIYVADTEANRIHVLSQSGKLIGHLHSDEEMADMTDLEFTNDGKLIVCQWEGKMHAFNII</sequence>
<evidence type="ECO:0000313" key="5">
    <source>
        <dbReference type="RefSeq" id="XP_013383365.1"/>
    </source>
</evidence>
<dbReference type="PROSITE" id="PS51125">
    <property type="entry name" value="NHL"/>
    <property type="match status" value="2"/>
</dbReference>
<dbReference type="RefSeq" id="XP_013383366.1">
    <property type="nucleotide sequence ID" value="XM_013527912.1"/>
</dbReference>
<feature type="region of interest" description="Disordered" evidence="3">
    <location>
        <begin position="1"/>
        <end position="30"/>
    </location>
</feature>
<dbReference type="AlphaFoldDB" id="A0A1S3HCW3"/>
<dbReference type="Proteomes" id="UP000085678">
    <property type="component" value="Unplaced"/>
</dbReference>
<evidence type="ECO:0000313" key="6">
    <source>
        <dbReference type="RefSeq" id="XP_013383366.1"/>
    </source>
</evidence>
<evidence type="ECO:0000313" key="4">
    <source>
        <dbReference type="Proteomes" id="UP000085678"/>
    </source>
</evidence>